<reference evidence="1" key="1">
    <citation type="submission" date="2019-08" db="EMBL/GenBank/DDBJ databases">
        <authorList>
            <person name="Kucharzyk K."/>
            <person name="Murdoch R.W."/>
            <person name="Higgins S."/>
            <person name="Loffler F."/>
        </authorList>
    </citation>
    <scope>NUCLEOTIDE SEQUENCE</scope>
</reference>
<name>A0A645DN12_9ZZZZ</name>
<accession>A0A645DN12</accession>
<gene>
    <name evidence="1" type="ORF">SDC9_137757</name>
</gene>
<dbReference type="EMBL" id="VSSQ01037842">
    <property type="protein sequence ID" value="MPM90635.1"/>
    <property type="molecule type" value="Genomic_DNA"/>
</dbReference>
<sequence>MTKTTISFDLDNFGSLDWTRNGILATSYFRLDKDYIEFNHNLIWVDTTNSGKFEVLYTDKQYQEVIGSNSSFSEILMAKGQYSNDGNIRSFCLSKFVTDTKTTEEILCETGAIYNYVSSDNSEYTAFIYSSDSIETQKYFLWIYDWKNGEIDKLQEVDGILGWSKEDGGFLVVDKDEAGDYSIILIKHSLWH</sequence>
<dbReference type="AlphaFoldDB" id="A0A645DN12"/>
<proteinExistence type="predicted"/>
<evidence type="ECO:0000313" key="1">
    <source>
        <dbReference type="EMBL" id="MPM90635.1"/>
    </source>
</evidence>
<comment type="caution">
    <text evidence="1">The sequence shown here is derived from an EMBL/GenBank/DDBJ whole genome shotgun (WGS) entry which is preliminary data.</text>
</comment>
<protein>
    <submittedName>
        <fullName evidence="1">Uncharacterized protein</fullName>
    </submittedName>
</protein>
<organism evidence="1">
    <name type="scientific">bioreactor metagenome</name>
    <dbReference type="NCBI Taxonomy" id="1076179"/>
    <lineage>
        <taxon>unclassified sequences</taxon>
        <taxon>metagenomes</taxon>
        <taxon>ecological metagenomes</taxon>
    </lineage>
</organism>